<evidence type="ECO:0000313" key="1">
    <source>
        <dbReference type="EMBL" id="KAH7931513.1"/>
    </source>
</evidence>
<sequence length="258" mass="29806">MKVPRVFDDKVRLCHRADPNMPEAKMIVREKIVKEKAKYTLQSHALPLQESTVASVAEVVRHELRQALASPQPYAAPRCHSNSYTYADTVHRRLAPEVSYQPNGYSYADAFRRPTPMPALQYLEPYPVTAWTQQDSVRRPYIRNTNIWRTADHRPLCYNFGEPGHIYRFCPHRLAQYHGSAPTTTCRQFDGSRALIDDDQAGWWEGSATFWTRSSSPARFGSPNRRSFELPKIPPMLPKHVSTTMKTPPRKLRLQTWL</sequence>
<reference evidence="1" key="2">
    <citation type="submission" date="2021-09" db="EMBL/GenBank/DDBJ databases">
        <authorList>
            <person name="Jia N."/>
            <person name="Wang J."/>
            <person name="Shi W."/>
            <person name="Du L."/>
            <person name="Sun Y."/>
            <person name="Zhan W."/>
            <person name="Jiang J."/>
            <person name="Wang Q."/>
            <person name="Zhang B."/>
            <person name="Ji P."/>
            <person name="Sakyi L.B."/>
            <person name="Cui X."/>
            <person name="Yuan T."/>
            <person name="Jiang B."/>
            <person name="Yang W."/>
            <person name="Lam T.T.-Y."/>
            <person name="Chang Q."/>
            <person name="Ding S."/>
            <person name="Wang X."/>
            <person name="Zhu J."/>
            <person name="Ruan X."/>
            <person name="Zhao L."/>
            <person name="Wei J."/>
            <person name="Que T."/>
            <person name="Du C."/>
            <person name="Cheng J."/>
            <person name="Dai P."/>
            <person name="Han X."/>
            <person name="Huang E."/>
            <person name="Gao Y."/>
            <person name="Liu J."/>
            <person name="Shao H."/>
            <person name="Ye R."/>
            <person name="Li L."/>
            <person name="Wei W."/>
            <person name="Wang X."/>
            <person name="Wang C."/>
            <person name="Huo Q."/>
            <person name="Li W."/>
            <person name="Guo W."/>
            <person name="Chen H."/>
            <person name="Chen S."/>
            <person name="Zhou L."/>
            <person name="Zhou L."/>
            <person name="Ni X."/>
            <person name="Tian J."/>
            <person name="Zhou Y."/>
            <person name="Sheng Y."/>
            <person name="Liu T."/>
            <person name="Pan Y."/>
            <person name="Xia L."/>
            <person name="Li J."/>
            <person name="Zhao F."/>
            <person name="Cao W."/>
        </authorList>
    </citation>
    <scope>NUCLEOTIDE SEQUENCE</scope>
    <source>
        <strain evidence="1">Rmic-2018</strain>
        <tissue evidence="1">Larvae</tissue>
    </source>
</reference>
<dbReference type="AlphaFoldDB" id="A0A9J6CT80"/>
<organism evidence="1 2">
    <name type="scientific">Rhipicephalus microplus</name>
    <name type="common">Cattle tick</name>
    <name type="synonym">Boophilus microplus</name>
    <dbReference type="NCBI Taxonomy" id="6941"/>
    <lineage>
        <taxon>Eukaryota</taxon>
        <taxon>Metazoa</taxon>
        <taxon>Ecdysozoa</taxon>
        <taxon>Arthropoda</taxon>
        <taxon>Chelicerata</taxon>
        <taxon>Arachnida</taxon>
        <taxon>Acari</taxon>
        <taxon>Parasitiformes</taxon>
        <taxon>Ixodida</taxon>
        <taxon>Ixodoidea</taxon>
        <taxon>Ixodidae</taxon>
        <taxon>Rhipicephalinae</taxon>
        <taxon>Rhipicephalus</taxon>
        <taxon>Boophilus</taxon>
    </lineage>
</organism>
<reference evidence="1" key="1">
    <citation type="journal article" date="2020" name="Cell">
        <title>Large-Scale Comparative Analyses of Tick Genomes Elucidate Their Genetic Diversity and Vector Capacities.</title>
        <authorList>
            <consortium name="Tick Genome and Microbiome Consortium (TIGMIC)"/>
            <person name="Jia N."/>
            <person name="Wang J."/>
            <person name="Shi W."/>
            <person name="Du L."/>
            <person name="Sun Y."/>
            <person name="Zhan W."/>
            <person name="Jiang J.F."/>
            <person name="Wang Q."/>
            <person name="Zhang B."/>
            <person name="Ji P."/>
            <person name="Bell-Sakyi L."/>
            <person name="Cui X.M."/>
            <person name="Yuan T.T."/>
            <person name="Jiang B.G."/>
            <person name="Yang W.F."/>
            <person name="Lam T.T."/>
            <person name="Chang Q.C."/>
            <person name="Ding S.J."/>
            <person name="Wang X.J."/>
            <person name="Zhu J.G."/>
            <person name="Ruan X.D."/>
            <person name="Zhao L."/>
            <person name="Wei J.T."/>
            <person name="Ye R.Z."/>
            <person name="Que T.C."/>
            <person name="Du C.H."/>
            <person name="Zhou Y.H."/>
            <person name="Cheng J.X."/>
            <person name="Dai P.F."/>
            <person name="Guo W.B."/>
            <person name="Han X.H."/>
            <person name="Huang E.J."/>
            <person name="Li L.F."/>
            <person name="Wei W."/>
            <person name="Gao Y.C."/>
            <person name="Liu J.Z."/>
            <person name="Shao H.Z."/>
            <person name="Wang X."/>
            <person name="Wang C.C."/>
            <person name="Yang T.C."/>
            <person name="Huo Q.B."/>
            <person name="Li W."/>
            <person name="Chen H.Y."/>
            <person name="Chen S.E."/>
            <person name="Zhou L.G."/>
            <person name="Ni X.B."/>
            <person name="Tian J.H."/>
            <person name="Sheng Y."/>
            <person name="Liu T."/>
            <person name="Pan Y.S."/>
            <person name="Xia L.Y."/>
            <person name="Li J."/>
            <person name="Zhao F."/>
            <person name="Cao W.C."/>
        </authorList>
    </citation>
    <scope>NUCLEOTIDE SEQUENCE</scope>
    <source>
        <strain evidence="1">Rmic-2018</strain>
    </source>
</reference>
<comment type="caution">
    <text evidence="1">The sequence shown here is derived from an EMBL/GenBank/DDBJ whole genome shotgun (WGS) entry which is preliminary data.</text>
</comment>
<keyword evidence="2" id="KW-1185">Reference proteome</keyword>
<dbReference type="EMBL" id="JABSTU010006981">
    <property type="protein sequence ID" value="KAH7931513.1"/>
    <property type="molecule type" value="Genomic_DNA"/>
</dbReference>
<evidence type="ECO:0008006" key="3">
    <source>
        <dbReference type="Google" id="ProtNLM"/>
    </source>
</evidence>
<name>A0A9J6CT80_RHIMP</name>
<accession>A0A9J6CT80</accession>
<dbReference type="Proteomes" id="UP000821866">
    <property type="component" value="Unassembled WGS sequence"/>
</dbReference>
<proteinExistence type="predicted"/>
<gene>
    <name evidence="1" type="ORF">HPB51_029829</name>
</gene>
<protein>
    <recommendedName>
        <fullName evidence="3">Tick transposon</fullName>
    </recommendedName>
</protein>
<evidence type="ECO:0000313" key="2">
    <source>
        <dbReference type="Proteomes" id="UP000821866"/>
    </source>
</evidence>